<sequence>MDNHGNWWPSTVYDLLSNSRRRLVLYSLLDGDNATIDELTREIALTEGRATDEDVMEEIEISLVHNHVPRLVDHGIVEYDGRDDRVELTKRFDDIQAAVERSKEIEVDGVPATQSEVFSDG</sequence>
<evidence type="ECO:0000313" key="3">
    <source>
        <dbReference type="Proteomes" id="UP000273828"/>
    </source>
</evidence>
<comment type="caution">
    <text evidence="2">The sequence shown here is derived from an EMBL/GenBank/DDBJ whole genome shotgun (WGS) entry which is preliminary data.</text>
</comment>
<dbReference type="EMBL" id="REFY01000008">
    <property type="protein sequence ID" value="RQG86139.1"/>
    <property type="molecule type" value="Genomic_DNA"/>
</dbReference>
<dbReference type="Pfam" id="PF24035">
    <property type="entry name" value="DUF7344"/>
    <property type="match status" value="1"/>
</dbReference>
<feature type="domain" description="DUF7344" evidence="1">
    <location>
        <begin position="13"/>
        <end position="87"/>
    </location>
</feature>
<name>A0A3N6MQN9_9EURY</name>
<dbReference type="OrthoDB" id="247722at2157"/>
<dbReference type="Proteomes" id="UP000273828">
    <property type="component" value="Unassembled WGS sequence"/>
</dbReference>
<dbReference type="Gene3D" id="1.10.10.10">
    <property type="entry name" value="Winged helix-like DNA-binding domain superfamily/Winged helix DNA-binding domain"/>
    <property type="match status" value="1"/>
</dbReference>
<dbReference type="InterPro" id="IPR036388">
    <property type="entry name" value="WH-like_DNA-bd_sf"/>
</dbReference>
<gene>
    <name evidence="2" type="ORF">EA462_16845</name>
</gene>
<accession>A0A3N6MQN9</accession>
<dbReference type="InterPro" id="IPR036390">
    <property type="entry name" value="WH_DNA-bd_sf"/>
</dbReference>
<proteinExistence type="predicted"/>
<dbReference type="SUPFAM" id="SSF46785">
    <property type="entry name" value="Winged helix' DNA-binding domain"/>
    <property type="match status" value="1"/>
</dbReference>
<protein>
    <recommendedName>
        <fullName evidence="1">DUF7344 domain-containing protein</fullName>
    </recommendedName>
</protein>
<keyword evidence="3" id="KW-1185">Reference proteome</keyword>
<evidence type="ECO:0000259" key="1">
    <source>
        <dbReference type="Pfam" id="PF24035"/>
    </source>
</evidence>
<organism evidence="2 3">
    <name type="scientific">Natrarchaeobius halalkaliphilus</name>
    <dbReference type="NCBI Taxonomy" id="1679091"/>
    <lineage>
        <taxon>Archaea</taxon>
        <taxon>Methanobacteriati</taxon>
        <taxon>Methanobacteriota</taxon>
        <taxon>Stenosarchaea group</taxon>
        <taxon>Halobacteria</taxon>
        <taxon>Halobacteriales</taxon>
        <taxon>Natrialbaceae</taxon>
        <taxon>Natrarchaeobius</taxon>
    </lineage>
</organism>
<dbReference type="InterPro" id="IPR055768">
    <property type="entry name" value="DUF7344"/>
</dbReference>
<reference evidence="2 3" key="1">
    <citation type="submission" date="2018-10" db="EMBL/GenBank/DDBJ databases">
        <title>Natrarchaeobius chitinivorans gen. nov., sp. nov., and Natrarchaeobius haloalkaliphilus sp. nov., alkaliphilic, chitin-utilizing haloarchaea from hypersaline alkaline lakes.</title>
        <authorList>
            <person name="Sorokin D.Y."/>
            <person name="Elcheninov A.G."/>
            <person name="Kostrikina N.A."/>
            <person name="Bale N.J."/>
            <person name="Sinninghe Damste J.S."/>
            <person name="Khijniak T.V."/>
            <person name="Kublanov I.V."/>
            <person name="Toshchakov S.V."/>
        </authorList>
    </citation>
    <scope>NUCLEOTIDE SEQUENCE [LARGE SCALE GENOMIC DNA]</scope>
    <source>
        <strain evidence="2 3">AArcht-Sl</strain>
    </source>
</reference>
<dbReference type="RefSeq" id="WP_124179703.1">
    <property type="nucleotide sequence ID" value="NZ_REFY01000008.1"/>
</dbReference>
<evidence type="ECO:0000313" key="2">
    <source>
        <dbReference type="EMBL" id="RQG86139.1"/>
    </source>
</evidence>
<dbReference type="AlphaFoldDB" id="A0A3N6MQN9"/>